<evidence type="ECO:0000313" key="2">
    <source>
        <dbReference type="Proteomes" id="UP000008063"/>
    </source>
</evidence>
<dbReference type="EMBL" id="GL945484">
    <property type="protein sequence ID" value="EGN96306.1"/>
    <property type="molecule type" value="Genomic_DNA"/>
</dbReference>
<evidence type="ECO:0000313" key="1">
    <source>
        <dbReference type="EMBL" id="EGN96306.1"/>
    </source>
</evidence>
<sequence length="78" mass="8815">MLTTFTPSWLVCLVHKSTSGHPFSTDTSTVSGCLLQSVSKDMFNNTTSLFHRGCPAAVVLFREEIYIVTIYHHKRIVR</sequence>
<accession>F8Q6R8</accession>
<proteinExistence type="predicted"/>
<keyword evidence="2" id="KW-1185">Reference proteome</keyword>
<dbReference type="AlphaFoldDB" id="F8Q6R8"/>
<dbReference type="Proteomes" id="UP000008063">
    <property type="component" value="Unassembled WGS sequence"/>
</dbReference>
<reference evidence="2" key="1">
    <citation type="journal article" date="2011" name="Science">
        <title>The plant cell wall-decomposing machinery underlies the functional diversity of forest fungi.</title>
        <authorList>
            <person name="Eastwood D.C."/>
            <person name="Floudas D."/>
            <person name="Binder M."/>
            <person name="Majcherczyk A."/>
            <person name="Schneider P."/>
            <person name="Aerts A."/>
            <person name="Asiegbu F.O."/>
            <person name="Baker S.E."/>
            <person name="Barry K."/>
            <person name="Bendiksby M."/>
            <person name="Blumentritt M."/>
            <person name="Coutinho P.M."/>
            <person name="Cullen D."/>
            <person name="de Vries R.P."/>
            <person name="Gathman A."/>
            <person name="Goodell B."/>
            <person name="Henrissat B."/>
            <person name="Ihrmark K."/>
            <person name="Kauserud H."/>
            <person name="Kohler A."/>
            <person name="LaButti K."/>
            <person name="Lapidus A."/>
            <person name="Lavin J.L."/>
            <person name="Lee Y.-H."/>
            <person name="Lindquist E."/>
            <person name="Lilly W."/>
            <person name="Lucas S."/>
            <person name="Morin E."/>
            <person name="Murat C."/>
            <person name="Oguiza J.A."/>
            <person name="Park J."/>
            <person name="Pisabarro A.G."/>
            <person name="Riley R."/>
            <person name="Rosling A."/>
            <person name="Salamov A."/>
            <person name="Schmidt O."/>
            <person name="Schmutz J."/>
            <person name="Skrede I."/>
            <person name="Stenlid J."/>
            <person name="Wiebenga A."/>
            <person name="Xie X."/>
            <person name="Kuees U."/>
            <person name="Hibbett D.S."/>
            <person name="Hoffmeister D."/>
            <person name="Hoegberg N."/>
            <person name="Martin F."/>
            <person name="Grigoriev I.V."/>
            <person name="Watkinson S.C."/>
        </authorList>
    </citation>
    <scope>NUCLEOTIDE SEQUENCE [LARGE SCALE GENOMIC DNA]</scope>
    <source>
        <strain evidence="2">strain S7.3</strain>
    </source>
</reference>
<name>F8Q6R8_SERL3</name>
<organism evidence="2">
    <name type="scientific">Serpula lacrymans var. lacrymans (strain S7.3)</name>
    <name type="common">Dry rot fungus</name>
    <dbReference type="NCBI Taxonomy" id="936435"/>
    <lineage>
        <taxon>Eukaryota</taxon>
        <taxon>Fungi</taxon>
        <taxon>Dikarya</taxon>
        <taxon>Basidiomycota</taxon>
        <taxon>Agaricomycotina</taxon>
        <taxon>Agaricomycetes</taxon>
        <taxon>Agaricomycetidae</taxon>
        <taxon>Boletales</taxon>
        <taxon>Coniophorineae</taxon>
        <taxon>Serpulaceae</taxon>
        <taxon>Serpula</taxon>
    </lineage>
</organism>
<dbReference type="InParanoid" id="F8Q6R8"/>
<protein>
    <submittedName>
        <fullName evidence="1">Uncharacterized protein</fullName>
    </submittedName>
</protein>
<gene>
    <name evidence="1" type="ORF">SERLA73DRAFT_185994</name>
</gene>
<dbReference type="HOGENOM" id="CLU_2623501_0_0_1"/>